<dbReference type="AlphaFoldDB" id="A0A1M7YVK2"/>
<proteinExistence type="predicted"/>
<keyword evidence="3" id="KW-1185">Reference proteome</keyword>
<dbReference type="EMBL" id="FRFG01000027">
    <property type="protein sequence ID" value="SHO56635.1"/>
    <property type="molecule type" value="Genomic_DNA"/>
</dbReference>
<feature type="compositionally biased region" description="Basic and acidic residues" evidence="1">
    <location>
        <begin position="17"/>
        <end position="39"/>
    </location>
</feature>
<feature type="region of interest" description="Disordered" evidence="1">
    <location>
        <begin position="1"/>
        <end position="49"/>
    </location>
</feature>
<evidence type="ECO:0000313" key="2">
    <source>
        <dbReference type="EMBL" id="SHO56635.1"/>
    </source>
</evidence>
<reference evidence="3" key="1">
    <citation type="submission" date="2016-12" db="EMBL/GenBank/DDBJ databases">
        <authorList>
            <person name="Rodrigo-Torres L."/>
            <person name="Arahal R.D."/>
            <person name="Lucena T."/>
        </authorList>
    </citation>
    <scope>NUCLEOTIDE SEQUENCE [LARGE SCALE GENOMIC DNA]</scope>
</reference>
<evidence type="ECO:0000256" key="1">
    <source>
        <dbReference type="SAM" id="MobiDB-lite"/>
    </source>
</evidence>
<organism evidence="2 3">
    <name type="scientific">Vibrio quintilis</name>
    <dbReference type="NCBI Taxonomy" id="1117707"/>
    <lineage>
        <taxon>Bacteria</taxon>
        <taxon>Pseudomonadati</taxon>
        <taxon>Pseudomonadota</taxon>
        <taxon>Gammaproteobacteria</taxon>
        <taxon>Vibrionales</taxon>
        <taxon>Vibrionaceae</taxon>
        <taxon>Vibrio</taxon>
    </lineage>
</organism>
<protein>
    <submittedName>
        <fullName evidence="2">Uncharacterized protein</fullName>
    </submittedName>
</protein>
<name>A0A1M7YVK2_9VIBR</name>
<accession>A0A1M7YVK2</accession>
<evidence type="ECO:0000313" key="3">
    <source>
        <dbReference type="Proteomes" id="UP000184600"/>
    </source>
</evidence>
<feature type="compositionally biased region" description="Acidic residues" evidence="1">
    <location>
        <begin position="114"/>
        <end position="125"/>
    </location>
</feature>
<dbReference type="STRING" id="1117707.VQ7734_02404"/>
<dbReference type="OrthoDB" id="9840573at2"/>
<gene>
    <name evidence="2" type="ORF">VQ7734_02404</name>
</gene>
<feature type="region of interest" description="Disordered" evidence="1">
    <location>
        <begin position="103"/>
        <end position="125"/>
    </location>
</feature>
<dbReference type="RefSeq" id="WP_073582819.1">
    <property type="nucleotide sequence ID" value="NZ_AP024898.1"/>
</dbReference>
<sequence>MTAEPTYQTNDSSQAGEHSDDRHDRNTRTDSHDESDRYTPRSASRLSGLKLPEIDFEAFQSSLYEQINTLHEQLVEMRATQEAHLAELMNMQSEQREALNSMFGSAGQSAEIPEAGEQEAEQDDG</sequence>
<dbReference type="Proteomes" id="UP000184600">
    <property type="component" value="Unassembled WGS sequence"/>
</dbReference>
<feature type="compositionally biased region" description="Polar residues" evidence="1">
    <location>
        <begin position="1"/>
        <end position="16"/>
    </location>
</feature>